<sequence>MSMDHTGMRGATAPGAELNNTHNTGDAEGSLFAPIPAWERGKKRKGLGRGKPAAAAAPVAAEPRSFDSPTDRPAMDRPAMDRPMTETRPMTGTAAYADEDAHGEAGLVAPIGRTRTRTGGPARKSGMPAAALAAGVVALGAVGAAGWYVTQQDDGVAELTPAPATESLAIAQNDPMADPMMGASGPAMASANLTAGAQAAAETPPASEARVSETRERAAPARTASAPRVRSAAAPAASATEAGINASGSAALPDGPQPYSALNPQAQSDTATTVPETTAPQTTAPAIETPAPLPATPPVLPDASPEAMPTPAPGAAAAPETPIPPQ</sequence>
<evidence type="ECO:0000313" key="2">
    <source>
        <dbReference type="EMBL" id="ACG77010.1"/>
    </source>
</evidence>
<name>B4RF22_PHEZH</name>
<evidence type="ECO:0000313" key="3">
    <source>
        <dbReference type="Proteomes" id="UP000001868"/>
    </source>
</evidence>
<accession>B4RF22</accession>
<feature type="compositionally biased region" description="Polar residues" evidence="1">
    <location>
        <begin position="260"/>
        <end position="269"/>
    </location>
</feature>
<dbReference type="EMBL" id="CP000747">
    <property type="protein sequence ID" value="ACG77010.1"/>
    <property type="molecule type" value="Genomic_DNA"/>
</dbReference>
<feature type="compositionally biased region" description="Low complexity" evidence="1">
    <location>
        <begin position="270"/>
        <end position="290"/>
    </location>
</feature>
<feature type="compositionally biased region" description="Low complexity" evidence="1">
    <location>
        <begin position="194"/>
        <end position="209"/>
    </location>
</feature>
<proteinExistence type="predicted"/>
<dbReference type="AlphaFoldDB" id="B4RF22"/>
<feature type="compositionally biased region" description="Low complexity" evidence="1">
    <location>
        <begin position="220"/>
        <end position="242"/>
    </location>
</feature>
<feature type="compositionally biased region" description="Pro residues" evidence="1">
    <location>
        <begin position="291"/>
        <end position="300"/>
    </location>
</feature>
<organism evidence="2 3">
    <name type="scientific">Phenylobacterium zucineum (strain HLK1)</name>
    <dbReference type="NCBI Taxonomy" id="450851"/>
    <lineage>
        <taxon>Bacteria</taxon>
        <taxon>Pseudomonadati</taxon>
        <taxon>Pseudomonadota</taxon>
        <taxon>Alphaproteobacteria</taxon>
        <taxon>Caulobacterales</taxon>
        <taxon>Caulobacteraceae</taxon>
        <taxon>Phenylobacterium</taxon>
    </lineage>
</organism>
<dbReference type="RefSeq" id="WP_012521158.1">
    <property type="nucleotide sequence ID" value="NC_011144.1"/>
</dbReference>
<feature type="region of interest" description="Disordered" evidence="1">
    <location>
        <begin position="1"/>
        <end position="87"/>
    </location>
</feature>
<keyword evidence="3" id="KW-1185">Reference proteome</keyword>
<feature type="compositionally biased region" description="Low complexity" evidence="1">
    <location>
        <begin position="305"/>
        <end position="320"/>
    </location>
</feature>
<protein>
    <submittedName>
        <fullName evidence="2">Uncharacterized protein</fullName>
    </submittedName>
</protein>
<dbReference type="Proteomes" id="UP000001868">
    <property type="component" value="Chromosome"/>
</dbReference>
<feature type="region of interest" description="Disordered" evidence="1">
    <location>
        <begin position="194"/>
        <end position="326"/>
    </location>
</feature>
<feature type="compositionally biased region" description="Basic and acidic residues" evidence="1">
    <location>
        <begin position="69"/>
        <end position="85"/>
    </location>
</feature>
<gene>
    <name evidence="2" type="ordered locus">PHZ_c0596</name>
</gene>
<feature type="compositionally biased region" description="Low complexity" evidence="1">
    <location>
        <begin position="50"/>
        <end position="63"/>
    </location>
</feature>
<dbReference type="HOGENOM" id="CLU_852184_0_0_5"/>
<reference evidence="2 3" key="1">
    <citation type="journal article" date="2008" name="BMC Genomics">
        <title>Complete genome of Phenylobacterium zucineum - a novel facultative intracellular bacterium isolated from human erythroleukemia cell line K562.</title>
        <authorList>
            <person name="Luo Y."/>
            <person name="Xu X."/>
            <person name="Ding Z."/>
            <person name="Liu Z."/>
            <person name="Zhang B."/>
            <person name="Yan Z."/>
            <person name="Sun J."/>
            <person name="Hu S."/>
            <person name="Hu X."/>
        </authorList>
    </citation>
    <scope>NUCLEOTIDE SEQUENCE [LARGE SCALE GENOMIC DNA]</scope>
    <source>
        <strain evidence="2 3">HLK1</strain>
    </source>
</reference>
<feature type="compositionally biased region" description="Basic and acidic residues" evidence="1">
    <location>
        <begin position="210"/>
        <end position="219"/>
    </location>
</feature>
<evidence type="ECO:0000256" key="1">
    <source>
        <dbReference type="SAM" id="MobiDB-lite"/>
    </source>
</evidence>
<dbReference type="KEGG" id="pzu:PHZ_c0596"/>